<feature type="transmembrane region" description="Helical" evidence="10">
    <location>
        <begin position="163"/>
        <end position="181"/>
    </location>
</feature>
<feature type="repeat" description="Solcar" evidence="8">
    <location>
        <begin position="7"/>
        <end position="90"/>
    </location>
</feature>
<keyword evidence="5" id="KW-0677">Repeat</keyword>
<evidence type="ECO:0000256" key="6">
    <source>
        <dbReference type="ARBA" id="ARBA00022989"/>
    </source>
</evidence>
<protein>
    <recommendedName>
        <fullName evidence="13">Mitochondrial carrier protein</fullName>
    </recommendedName>
</protein>
<evidence type="ECO:0000313" key="11">
    <source>
        <dbReference type="EMBL" id="TNV78258.1"/>
    </source>
</evidence>
<dbReference type="InterPro" id="IPR018108">
    <property type="entry name" value="MCP_transmembrane"/>
</dbReference>
<keyword evidence="7 8" id="KW-0472">Membrane</keyword>
<evidence type="ECO:0000256" key="9">
    <source>
        <dbReference type="RuleBase" id="RU000488"/>
    </source>
</evidence>
<accession>A0A8J8T1P7</accession>
<dbReference type="AlphaFoldDB" id="A0A8J8T1P7"/>
<comment type="subcellular location">
    <subcellularLocation>
        <location evidence="1">Membrane</location>
        <topology evidence="1">Multi-pass membrane protein</topology>
    </subcellularLocation>
</comment>
<organism evidence="11 12">
    <name type="scientific">Halteria grandinella</name>
    <dbReference type="NCBI Taxonomy" id="5974"/>
    <lineage>
        <taxon>Eukaryota</taxon>
        <taxon>Sar</taxon>
        <taxon>Alveolata</taxon>
        <taxon>Ciliophora</taxon>
        <taxon>Intramacronucleata</taxon>
        <taxon>Spirotrichea</taxon>
        <taxon>Stichotrichia</taxon>
        <taxon>Sporadotrichida</taxon>
        <taxon>Halteriidae</taxon>
        <taxon>Halteria</taxon>
    </lineage>
</organism>
<dbReference type="Pfam" id="PF00153">
    <property type="entry name" value="Mito_carr"/>
    <property type="match status" value="3"/>
</dbReference>
<dbReference type="Gene3D" id="1.50.40.10">
    <property type="entry name" value="Mitochondrial carrier domain"/>
    <property type="match status" value="1"/>
</dbReference>
<evidence type="ECO:0000256" key="1">
    <source>
        <dbReference type="ARBA" id="ARBA00004141"/>
    </source>
</evidence>
<evidence type="ECO:0000256" key="7">
    <source>
        <dbReference type="ARBA" id="ARBA00023136"/>
    </source>
</evidence>
<keyword evidence="4 8" id="KW-0812">Transmembrane</keyword>
<comment type="similarity">
    <text evidence="2 9">Belongs to the mitochondrial carrier (TC 2.A.29) family.</text>
</comment>
<evidence type="ECO:0000256" key="5">
    <source>
        <dbReference type="ARBA" id="ARBA00022737"/>
    </source>
</evidence>
<evidence type="ECO:0000256" key="2">
    <source>
        <dbReference type="ARBA" id="ARBA00006375"/>
    </source>
</evidence>
<dbReference type="OrthoDB" id="250329at2759"/>
<feature type="transmembrane region" description="Helical" evidence="10">
    <location>
        <begin position="65"/>
        <end position="83"/>
    </location>
</feature>
<dbReference type="SUPFAM" id="SSF103506">
    <property type="entry name" value="Mitochondrial carrier"/>
    <property type="match status" value="1"/>
</dbReference>
<keyword evidence="3 9" id="KW-0813">Transport</keyword>
<proteinExistence type="inferred from homology"/>
<dbReference type="Proteomes" id="UP000785679">
    <property type="component" value="Unassembled WGS sequence"/>
</dbReference>
<dbReference type="GO" id="GO:0016020">
    <property type="term" value="C:membrane"/>
    <property type="evidence" value="ECO:0007669"/>
    <property type="project" value="UniProtKB-SubCell"/>
</dbReference>
<dbReference type="PANTHER" id="PTHR45667">
    <property type="entry name" value="S-ADENOSYLMETHIONINE MITOCHONDRIAL CARRIER PROTEIN"/>
    <property type="match status" value="1"/>
</dbReference>
<dbReference type="InterPro" id="IPR023395">
    <property type="entry name" value="MCP_dom_sf"/>
</dbReference>
<evidence type="ECO:0008006" key="13">
    <source>
        <dbReference type="Google" id="ProtNLM"/>
    </source>
</evidence>
<sequence length="293" mass="33258">MAHKSENEVLRIGAAGSITTLIGESSFYFIDAINARSKVLSRNISFMEMLKDVLKNEGVRGLYKGYSASYYSSIMYGYLYFYIYKGFKGYVKDTDTFRNNQTSTPLKALVYASASTVAEIVSLFIYYPFELTKIRMLTKNDVYQYTSVSDAFVKILRQDGIPGMYRGLIAFFFAFMGQYTLQMTTYELIMDKTQREIGLERLKAHENFYVIRASVVSGVIAALLTNSLEVIVLRKQTQHVKISEILKSEGTKVLTKGLQAKLLFTTLQSVTLFMSMNHIGKLFNTNLSENDAE</sequence>
<keyword evidence="6 10" id="KW-1133">Transmembrane helix</keyword>
<gene>
    <name evidence="11" type="ORF">FGO68_gene10768</name>
</gene>
<feature type="repeat" description="Solcar" evidence="8">
    <location>
        <begin position="106"/>
        <end position="192"/>
    </location>
</feature>
<evidence type="ECO:0000313" key="12">
    <source>
        <dbReference type="Proteomes" id="UP000785679"/>
    </source>
</evidence>
<evidence type="ECO:0000256" key="3">
    <source>
        <dbReference type="ARBA" id="ARBA00022448"/>
    </source>
</evidence>
<reference evidence="11" key="1">
    <citation type="submission" date="2019-06" db="EMBL/GenBank/DDBJ databases">
        <authorList>
            <person name="Zheng W."/>
        </authorList>
    </citation>
    <scope>NUCLEOTIDE SEQUENCE</scope>
    <source>
        <strain evidence="11">QDHG01</strain>
    </source>
</reference>
<evidence type="ECO:0000256" key="4">
    <source>
        <dbReference type="ARBA" id="ARBA00022692"/>
    </source>
</evidence>
<feature type="transmembrane region" description="Helical" evidence="10">
    <location>
        <begin position="108"/>
        <end position="129"/>
    </location>
</feature>
<feature type="transmembrane region" description="Helical" evidence="10">
    <location>
        <begin position="209"/>
        <end position="233"/>
    </location>
</feature>
<evidence type="ECO:0000256" key="8">
    <source>
        <dbReference type="PROSITE-ProRule" id="PRU00282"/>
    </source>
</evidence>
<comment type="caution">
    <text evidence="11">The sequence shown here is derived from an EMBL/GenBank/DDBJ whole genome shotgun (WGS) entry which is preliminary data.</text>
</comment>
<dbReference type="EMBL" id="RRYP01010643">
    <property type="protein sequence ID" value="TNV78258.1"/>
    <property type="molecule type" value="Genomic_DNA"/>
</dbReference>
<feature type="repeat" description="Solcar" evidence="8">
    <location>
        <begin position="205"/>
        <end position="282"/>
    </location>
</feature>
<keyword evidence="12" id="KW-1185">Reference proteome</keyword>
<evidence type="ECO:0000256" key="10">
    <source>
        <dbReference type="SAM" id="Phobius"/>
    </source>
</evidence>
<name>A0A8J8T1P7_HALGN</name>
<dbReference type="PROSITE" id="PS50920">
    <property type="entry name" value="SOLCAR"/>
    <property type="match status" value="3"/>
</dbReference>